<feature type="compositionally biased region" description="Basic and acidic residues" evidence="3">
    <location>
        <begin position="203"/>
        <end position="224"/>
    </location>
</feature>
<dbReference type="PANTHER" id="PTHR46172">
    <property type="entry name" value="DNA POLYMERASE EPSILON SUBUNIT 3"/>
    <property type="match status" value="1"/>
</dbReference>
<dbReference type="AlphaFoldDB" id="A0A9W5TAN9"/>
<dbReference type="SUPFAM" id="SSF47113">
    <property type="entry name" value="Histone-fold"/>
    <property type="match status" value="1"/>
</dbReference>
<feature type="compositionally biased region" description="Basic and acidic residues" evidence="3">
    <location>
        <begin position="268"/>
        <end position="280"/>
    </location>
</feature>
<dbReference type="CDD" id="cd22928">
    <property type="entry name" value="HFD_POLE3_DPB4"/>
    <property type="match status" value="1"/>
</dbReference>
<organism evidence="5 6">
    <name type="scientific">Babesia ovis</name>
    <dbReference type="NCBI Taxonomy" id="5869"/>
    <lineage>
        <taxon>Eukaryota</taxon>
        <taxon>Sar</taxon>
        <taxon>Alveolata</taxon>
        <taxon>Apicomplexa</taxon>
        <taxon>Aconoidasida</taxon>
        <taxon>Piroplasmida</taxon>
        <taxon>Babesiidae</taxon>
        <taxon>Babesia</taxon>
    </lineage>
</organism>
<evidence type="ECO:0000313" key="6">
    <source>
        <dbReference type="Proteomes" id="UP001057455"/>
    </source>
</evidence>
<protein>
    <submittedName>
        <fullName evidence="5">CCAAT-binding transcription, putative</fullName>
    </submittedName>
</protein>
<evidence type="ECO:0000313" key="5">
    <source>
        <dbReference type="EMBL" id="GFE54562.1"/>
    </source>
</evidence>
<dbReference type="Pfam" id="PF00808">
    <property type="entry name" value="CBFD_NFYB_HMF"/>
    <property type="match status" value="1"/>
</dbReference>
<evidence type="ECO:0000256" key="2">
    <source>
        <dbReference type="ARBA" id="ARBA00023242"/>
    </source>
</evidence>
<evidence type="ECO:0000256" key="3">
    <source>
        <dbReference type="SAM" id="MobiDB-lite"/>
    </source>
</evidence>
<keyword evidence="2" id="KW-0539">Nucleus</keyword>
<dbReference type="GO" id="GO:0008623">
    <property type="term" value="C:CHRAC"/>
    <property type="evidence" value="ECO:0007669"/>
    <property type="project" value="TreeGrafter"/>
</dbReference>
<dbReference type="GO" id="GO:0031507">
    <property type="term" value="P:heterochromatin formation"/>
    <property type="evidence" value="ECO:0007669"/>
    <property type="project" value="TreeGrafter"/>
</dbReference>
<accession>A0A9W5TAN9</accession>
<keyword evidence="6" id="KW-1185">Reference proteome</keyword>
<name>A0A9W5TAN9_BABOV</name>
<feature type="compositionally biased region" description="Basic and acidic residues" evidence="3">
    <location>
        <begin position="243"/>
        <end position="252"/>
    </location>
</feature>
<dbReference type="InterPro" id="IPR009072">
    <property type="entry name" value="Histone-fold"/>
</dbReference>
<dbReference type="OrthoDB" id="386949at2759"/>
<feature type="compositionally biased region" description="Polar residues" evidence="3">
    <location>
        <begin position="253"/>
        <end position="267"/>
    </location>
</feature>
<dbReference type="InterPro" id="IPR003958">
    <property type="entry name" value="CBFA_NFYB_domain"/>
</dbReference>
<feature type="compositionally biased region" description="Polar residues" evidence="3">
    <location>
        <begin position="288"/>
        <end position="303"/>
    </location>
</feature>
<comment type="caution">
    <text evidence="5">The sequence shown here is derived from an EMBL/GenBank/DDBJ whole genome shotgun (WGS) entry which is preliminary data.</text>
</comment>
<dbReference type="GO" id="GO:0006974">
    <property type="term" value="P:DNA damage response"/>
    <property type="evidence" value="ECO:0007669"/>
    <property type="project" value="TreeGrafter"/>
</dbReference>
<feature type="domain" description="Transcription factor CBF/NF-Y/archaeal histone" evidence="4">
    <location>
        <begin position="54"/>
        <end position="102"/>
    </location>
</feature>
<dbReference type="PANTHER" id="PTHR46172:SF1">
    <property type="entry name" value="DNA POLYMERASE EPSILON SUBUNIT 3"/>
    <property type="match status" value="1"/>
</dbReference>
<feature type="compositionally biased region" description="Polar residues" evidence="3">
    <location>
        <begin position="233"/>
        <end position="242"/>
    </location>
</feature>
<dbReference type="Gene3D" id="1.10.20.10">
    <property type="entry name" value="Histone, subunit A"/>
    <property type="match status" value="1"/>
</dbReference>
<feature type="region of interest" description="Disordered" evidence="3">
    <location>
        <begin position="198"/>
        <end position="324"/>
    </location>
</feature>
<evidence type="ECO:0000259" key="4">
    <source>
        <dbReference type="Pfam" id="PF00808"/>
    </source>
</evidence>
<dbReference type="GO" id="GO:0046982">
    <property type="term" value="F:protein heterodimerization activity"/>
    <property type="evidence" value="ECO:0007669"/>
    <property type="project" value="InterPro"/>
</dbReference>
<dbReference type="GO" id="GO:0008622">
    <property type="term" value="C:epsilon DNA polymerase complex"/>
    <property type="evidence" value="ECO:0007669"/>
    <property type="project" value="TreeGrafter"/>
</dbReference>
<evidence type="ECO:0000256" key="1">
    <source>
        <dbReference type="ARBA" id="ARBA00004123"/>
    </source>
</evidence>
<sequence>MEEDSINPNELEILPVKLVQAALQKGIFDVIALDPGEQDGDMRSGKHGTKYALKNRKFNKDAVSVVNRAASLFVLYITAIAQDIARNKKRSTVYEADIIEALKAALFWEIEREMSSDMSTVNELLKIRKKQMVEQQSDDKNNQRIIDPAAFEDNVGIEQNEEYDGAAIDNYYNDEGNEIDEQYTNADGNVQEVELYMQGNTDEVTRYTEDTASNERDMEMRNAEDGGYEEAETQNPDGSSSDTDYRTNRQDTDSGNNYTDETITQEAYSHEGRTDIEMRTEYAYGPTQGESGSEVTEHATQLINDDPLLDQDMETGEDSITQIM</sequence>
<dbReference type="EMBL" id="BLIY01000016">
    <property type="protein sequence ID" value="GFE54562.1"/>
    <property type="molecule type" value="Genomic_DNA"/>
</dbReference>
<dbReference type="InterPro" id="IPR051377">
    <property type="entry name" value="DNA_Pol-Epsilon_Subunit"/>
</dbReference>
<comment type="subcellular location">
    <subcellularLocation>
        <location evidence="1">Nucleus</location>
    </subcellularLocation>
</comment>
<dbReference type="GO" id="GO:0031490">
    <property type="term" value="F:chromatin DNA binding"/>
    <property type="evidence" value="ECO:0007669"/>
    <property type="project" value="TreeGrafter"/>
</dbReference>
<feature type="compositionally biased region" description="Acidic residues" evidence="3">
    <location>
        <begin position="307"/>
        <end position="317"/>
    </location>
</feature>
<dbReference type="Proteomes" id="UP001057455">
    <property type="component" value="Unassembled WGS sequence"/>
</dbReference>
<gene>
    <name evidence="5" type="ORF">BaOVIS_019660</name>
</gene>
<reference evidence="5" key="1">
    <citation type="submission" date="2019-12" db="EMBL/GenBank/DDBJ databases">
        <title>Genome sequence of Babesia ovis.</title>
        <authorList>
            <person name="Yamagishi J."/>
            <person name="Sevinc F."/>
            <person name="Xuan X."/>
        </authorList>
    </citation>
    <scope>NUCLEOTIDE SEQUENCE</scope>
    <source>
        <strain evidence="5">Selcuk</strain>
    </source>
</reference>
<proteinExistence type="predicted"/>
<dbReference type="GO" id="GO:0006272">
    <property type="term" value="P:leading strand elongation"/>
    <property type="evidence" value="ECO:0007669"/>
    <property type="project" value="TreeGrafter"/>
</dbReference>